<reference evidence="2" key="1">
    <citation type="submission" date="2017-04" db="EMBL/GenBank/DDBJ databases">
        <title>Genome evolution of the luminous symbionts of deep sea anglerfish.</title>
        <authorList>
            <person name="Hendry T.A."/>
        </authorList>
    </citation>
    <scope>NUCLEOTIDE SEQUENCE [LARGE SCALE GENOMIC DNA]</scope>
</reference>
<organism evidence="1 2">
    <name type="scientific">Candidatus Enterovibrio escicola</name>
    <dbReference type="NCBI Taxonomy" id="1927127"/>
    <lineage>
        <taxon>Bacteria</taxon>
        <taxon>Pseudomonadati</taxon>
        <taxon>Pseudomonadota</taxon>
        <taxon>Gammaproteobacteria</taxon>
        <taxon>Vibrionales</taxon>
        <taxon>Vibrionaceae</taxon>
        <taxon>Enterovibrio</taxon>
    </lineage>
</organism>
<comment type="caution">
    <text evidence="1">The sequence shown here is derived from an EMBL/GenBank/DDBJ whole genome shotgun (WGS) entry which is preliminary data.</text>
</comment>
<keyword evidence="2" id="KW-1185">Reference proteome</keyword>
<sequence length="89" mass="10609">MDLPVVGNPTFPRSINPIALYFNDKQYLDTRIFQVVHYDISYQLSYLDIEEIFKNRGLGMDHATIHRWILEYAFQLKLTFRKKRVVVTS</sequence>
<accession>A0A2A5T0Y3</accession>
<evidence type="ECO:0000313" key="1">
    <source>
        <dbReference type="EMBL" id="PCS21822.1"/>
    </source>
</evidence>
<gene>
    <name evidence="1" type="ORF">BTN49_2645</name>
</gene>
<dbReference type="Proteomes" id="UP000219020">
    <property type="component" value="Unassembled WGS sequence"/>
</dbReference>
<dbReference type="AlphaFoldDB" id="A0A2A5T0Y3"/>
<protein>
    <submittedName>
        <fullName evidence="1">Mobile element protein</fullName>
    </submittedName>
</protein>
<evidence type="ECO:0000313" key="2">
    <source>
        <dbReference type="Proteomes" id="UP000219020"/>
    </source>
</evidence>
<dbReference type="EMBL" id="NBYY01000030">
    <property type="protein sequence ID" value="PCS21822.1"/>
    <property type="molecule type" value="Genomic_DNA"/>
</dbReference>
<dbReference type="RefSeq" id="WP_150140856.1">
    <property type="nucleotide sequence ID" value="NZ_CAWOZE010000025.1"/>
</dbReference>
<proteinExistence type="predicted"/>
<name>A0A2A5T0Y3_9GAMM</name>